<accession>A0AAU7PTG5</accession>
<evidence type="ECO:0000313" key="1">
    <source>
        <dbReference type="EMBL" id="XBS55499.1"/>
    </source>
</evidence>
<name>A0AAU7PTG5_9FIRM</name>
<dbReference type="AlphaFoldDB" id="A0AAU7PTG5"/>
<dbReference type="EMBL" id="CP157940">
    <property type="protein sequence ID" value="XBS55499.1"/>
    <property type="molecule type" value="Genomic_DNA"/>
</dbReference>
<protein>
    <submittedName>
        <fullName evidence="1">Uncharacterized protein</fullName>
    </submittedName>
</protein>
<organism evidence="1">
    <name type="scientific">Lacrimispora sp. BS-2</name>
    <dbReference type="NCBI Taxonomy" id="3151850"/>
    <lineage>
        <taxon>Bacteria</taxon>
        <taxon>Bacillati</taxon>
        <taxon>Bacillota</taxon>
        <taxon>Clostridia</taxon>
        <taxon>Lachnospirales</taxon>
        <taxon>Lachnospiraceae</taxon>
        <taxon>Lacrimispora</taxon>
    </lineage>
</organism>
<dbReference type="RefSeq" id="WP_349948166.1">
    <property type="nucleotide sequence ID" value="NZ_CP157940.1"/>
</dbReference>
<proteinExistence type="predicted"/>
<sequence>MTRTFDEEHEKKVKYRLPFNPLQDTELLKLLEKEDSGIQFSHTLEEQIRGQLKTGFMLLDLYEDTNGKGVLHEYGVPTFWATLAVK</sequence>
<reference evidence="1" key="1">
    <citation type="submission" date="2024-06" db="EMBL/GenBank/DDBJ databases">
        <title>Lacrimispora cavernae sp. nov., a novel anaerobe isolated from bat guano pile inside a cave.</title>
        <authorList>
            <person name="Miller S.L."/>
            <person name="Lu N."/>
            <person name="King J."/>
            <person name="Sankaranarayanan K."/>
            <person name="Lawson P.A."/>
        </authorList>
    </citation>
    <scope>NUCLEOTIDE SEQUENCE</scope>
    <source>
        <strain evidence="1">BS-2</strain>
    </source>
</reference>
<gene>
    <name evidence="1" type="ORF">ABFV83_06835</name>
</gene>